<organism evidence="3 4">
    <name type="scientific">Variovorax guangxiensis</name>
    <dbReference type="NCBI Taxonomy" id="1775474"/>
    <lineage>
        <taxon>Bacteria</taxon>
        <taxon>Pseudomonadati</taxon>
        <taxon>Pseudomonadota</taxon>
        <taxon>Betaproteobacteria</taxon>
        <taxon>Burkholderiales</taxon>
        <taxon>Comamonadaceae</taxon>
        <taxon>Variovorax</taxon>
    </lineage>
</organism>
<comment type="similarity">
    <text evidence="1">Belongs to the ComF/GntX family.</text>
</comment>
<accession>A0A433MUP0</accession>
<evidence type="ECO:0000259" key="2">
    <source>
        <dbReference type="Pfam" id="PF00156"/>
    </source>
</evidence>
<reference evidence="3 4" key="1">
    <citation type="submission" date="2018-12" db="EMBL/GenBank/DDBJ databases">
        <title>The genome sequences of Variovorax guangxiensis DSM 27352.</title>
        <authorList>
            <person name="Gao J."/>
            <person name="Sun J."/>
        </authorList>
    </citation>
    <scope>NUCLEOTIDE SEQUENCE [LARGE SCALE GENOMIC DNA]</scope>
    <source>
        <strain evidence="3 4">DSM 27352</strain>
    </source>
</reference>
<dbReference type="InterPro" id="IPR051910">
    <property type="entry name" value="ComF/GntX_DNA_util-trans"/>
</dbReference>
<dbReference type="PANTHER" id="PTHR47505:SF1">
    <property type="entry name" value="DNA UTILIZATION PROTEIN YHGH"/>
    <property type="match status" value="1"/>
</dbReference>
<dbReference type="InterPro" id="IPR000836">
    <property type="entry name" value="PRTase_dom"/>
</dbReference>
<dbReference type="SUPFAM" id="SSF53271">
    <property type="entry name" value="PRTase-like"/>
    <property type="match status" value="1"/>
</dbReference>
<dbReference type="PANTHER" id="PTHR47505">
    <property type="entry name" value="DNA UTILIZATION PROTEIN YHGH"/>
    <property type="match status" value="1"/>
</dbReference>
<feature type="domain" description="Phosphoribosyltransferase" evidence="2">
    <location>
        <begin position="139"/>
        <end position="236"/>
    </location>
</feature>
<dbReference type="RefSeq" id="WP_126025636.1">
    <property type="nucleotide sequence ID" value="NZ_RXFT01000021.1"/>
</dbReference>
<dbReference type="Proteomes" id="UP000281118">
    <property type="component" value="Unassembled WGS sequence"/>
</dbReference>
<dbReference type="Gene3D" id="3.40.50.2020">
    <property type="match status" value="1"/>
</dbReference>
<evidence type="ECO:0000256" key="1">
    <source>
        <dbReference type="ARBA" id="ARBA00008007"/>
    </source>
</evidence>
<proteinExistence type="inferred from homology"/>
<gene>
    <name evidence="3" type="ORF">EJP67_31090</name>
</gene>
<dbReference type="InterPro" id="IPR029057">
    <property type="entry name" value="PRTase-like"/>
</dbReference>
<dbReference type="Pfam" id="PF00156">
    <property type="entry name" value="Pribosyltran"/>
    <property type="match status" value="1"/>
</dbReference>
<protein>
    <submittedName>
        <fullName evidence="3">ComF family protein</fullName>
    </submittedName>
</protein>
<dbReference type="CDD" id="cd06223">
    <property type="entry name" value="PRTases_typeI"/>
    <property type="match status" value="1"/>
</dbReference>
<comment type="caution">
    <text evidence="3">The sequence shown here is derived from an EMBL/GenBank/DDBJ whole genome shotgun (WGS) entry which is preliminary data.</text>
</comment>
<sequence>MWPFAPLSPFASFGSLLARLPSQCAVCRAWPSRPVCDACVARFAPPAARCGGCALPVPDGVSRCGECVKNPPPLDACLAACTYAWPWPDAIAAFKFRGEAGWAGPFATLLRSAPWVEPALEAGDIVLPMPLARGRLRERGFNQAHELARRLAPTKTDATLLLRTRETPAQSGLSRAERLRNLRGAFAVEPLRAHKLRGRRVVLVDDVMTSGASIFTAAEVLRQAGAAYVSAIVLARTDPPR</sequence>
<name>A0A433MUP0_9BURK</name>
<dbReference type="OrthoDB" id="9793412at2"/>
<evidence type="ECO:0000313" key="4">
    <source>
        <dbReference type="Proteomes" id="UP000281118"/>
    </source>
</evidence>
<dbReference type="EMBL" id="RXFT01000021">
    <property type="protein sequence ID" value="RUR71499.1"/>
    <property type="molecule type" value="Genomic_DNA"/>
</dbReference>
<dbReference type="AlphaFoldDB" id="A0A433MUP0"/>
<evidence type="ECO:0000313" key="3">
    <source>
        <dbReference type="EMBL" id="RUR71499.1"/>
    </source>
</evidence>